<dbReference type="EMBL" id="QOKZ01000003">
    <property type="protein sequence ID" value="RMC35583.1"/>
    <property type="molecule type" value="Genomic_DNA"/>
</dbReference>
<evidence type="ECO:0000256" key="2">
    <source>
        <dbReference type="ARBA" id="ARBA00022729"/>
    </source>
</evidence>
<dbReference type="InterPro" id="IPR051692">
    <property type="entry name" value="OMP-like"/>
</dbReference>
<dbReference type="PANTHER" id="PTHR34001">
    <property type="entry name" value="BLL7405 PROTEIN"/>
    <property type="match status" value="1"/>
</dbReference>
<evidence type="ECO:0000313" key="7">
    <source>
        <dbReference type="Proteomes" id="UP000273516"/>
    </source>
</evidence>
<keyword evidence="7" id="KW-1185">Reference proteome</keyword>
<dbReference type="NCBIfam" id="TIGR01414">
    <property type="entry name" value="autotrans_barl"/>
    <property type="match status" value="1"/>
</dbReference>
<dbReference type="InterPro" id="IPR027385">
    <property type="entry name" value="Beta-barrel_OMP"/>
</dbReference>
<evidence type="ECO:0000256" key="1">
    <source>
        <dbReference type="ARBA" id="ARBA00004370"/>
    </source>
</evidence>
<accession>A0A3M0MEQ4</accession>
<reference evidence="6 7" key="1">
    <citation type="submission" date="2018-07" db="EMBL/GenBank/DDBJ databases">
        <authorList>
            <person name="Zhang Y."/>
            <person name="Wang L."/>
            <person name="Ma S."/>
        </authorList>
    </citation>
    <scope>NUCLEOTIDE SEQUENCE [LARGE SCALE GENOMIC DNA]</scope>
    <source>
        <strain evidence="6 7">4-2</strain>
    </source>
</reference>
<evidence type="ECO:0000256" key="3">
    <source>
        <dbReference type="ARBA" id="ARBA00023136"/>
    </source>
</evidence>
<keyword evidence="2" id="KW-0732">Signal</keyword>
<evidence type="ECO:0000259" key="5">
    <source>
        <dbReference type="Pfam" id="PF13505"/>
    </source>
</evidence>
<dbReference type="PANTHER" id="PTHR34001:SF3">
    <property type="entry name" value="BLL7405 PROTEIN"/>
    <property type="match status" value="1"/>
</dbReference>
<proteinExistence type="inferred from homology"/>
<comment type="subcellular location">
    <subcellularLocation>
        <location evidence="1">Membrane</location>
    </subcellularLocation>
</comment>
<dbReference type="InterPro" id="IPR006315">
    <property type="entry name" value="OM_autotransptr_brl_dom"/>
</dbReference>
<name>A0A3M0MEQ4_9RHOB</name>
<protein>
    <submittedName>
        <fullName evidence="6">Porin family protein</fullName>
    </submittedName>
</protein>
<sequence length="280" mass="29690">MSALSALTPACMRLQDLLCMRHPKVLDWRIEMRGKFLATVCAVSGVTIAATGAAFAGGYVAPVVEETPIVVEPTPVSDWAGAYAGGSLGYSFGGDDEVGLEPRLPDGTSLGVDGNLGDVDMKGVTAGLHAGYRWQRGNWVFGPELGIEGGSVDGSTELAGYDGTEMESSLNYLVGLKMKTGYAFNPQTLVYGTFGVAHGDFDYELSRGDESVTESFSDTGLTAGLGVERKLNDKLSMFAEWEYRHFENTDVSFDAGAAGSLVTAASPSHHNVKVGVNYRF</sequence>
<feature type="domain" description="Outer membrane protein beta-barrel" evidence="5">
    <location>
        <begin position="76"/>
        <end position="280"/>
    </location>
</feature>
<evidence type="ECO:0000313" key="6">
    <source>
        <dbReference type="EMBL" id="RMC35583.1"/>
    </source>
</evidence>
<keyword evidence="3" id="KW-0472">Membrane</keyword>
<dbReference type="InterPro" id="IPR011250">
    <property type="entry name" value="OMP/PagP_B-barrel"/>
</dbReference>
<dbReference type="Proteomes" id="UP000273516">
    <property type="component" value="Unassembled WGS sequence"/>
</dbReference>
<dbReference type="AlphaFoldDB" id="A0A3M0MEQ4"/>
<organism evidence="6 7">
    <name type="scientific">Paracoccus alkanivorans</name>
    <dbReference type="NCBI Taxonomy" id="2116655"/>
    <lineage>
        <taxon>Bacteria</taxon>
        <taxon>Pseudomonadati</taxon>
        <taxon>Pseudomonadota</taxon>
        <taxon>Alphaproteobacteria</taxon>
        <taxon>Rhodobacterales</taxon>
        <taxon>Paracoccaceae</taxon>
        <taxon>Paracoccus</taxon>
    </lineage>
</organism>
<dbReference type="OrthoDB" id="9815357at2"/>
<dbReference type="Gene3D" id="2.40.160.20">
    <property type="match status" value="1"/>
</dbReference>
<comment type="similarity">
    <text evidence="4">Belongs to the Omp25/RopB family.</text>
</comment>
<dbReference type="SUPFAM" id="SSF56925">
    <property type="entry name" value="OMPA-like"/>
    <property type="match status" value="1"/>
</dbReference>
<gene>
    <name evidence="6" type="ORF">C9E81_10190</name>
</gene>
<evidence type="ECO:0000256" key="4">
    <source>
        <dbReference type="ARBA" id="ARBA00038306"/>
    </source>
</evidence>
<dbReference type="Pfam" id="PF13505">
    <property type="entry name" value="OMP_b-brl"/>
    <property type="match status" value="1"/>
</dbReference>
<comment type="caution">
    <text evidence="6">The sequence shown here is derived from an EMBL/GenBank/DDBJ whole genome shotgun (WGS) entry which is preliminary data.</text>
</comment>
<dbReference type="GO" id="GO:0019867">
    <property type="term" value="C:outer membrane"/>
    <property type="evidence" value="ECO:0007669"/>
    <property type="project" value="InterPro"/>
</dbReference>